<evidence type="ECO:0000256" key="1">
    <source>
        <dbReference type="SAM" id="MobiDB-lite"/>
    </source>
</evidence>
<organism evidence="2 3">
    <name type="scientific">Streptomyces fulvorobeus</name>
    <dbReference type="NCBI Taxonomy" id="284028"/>
    <lineage>
        <taxon>Bacteria</taxon>
        <taxon>Bacillati</taxon>
        <taxon>Actinomycetota</taxon>
        <taxon>Actinomycetes</taxon>
        <taxon>Kitasatosporales</taxon>
        <taxon>Streptomycetaceae</taxon>
        <taxon>Streptomyces</taxon>
    </lineage>
</organism>
<feature type="region of interest" description="Disordered" evidence="1">
    <location>
        <begin position="47"/>
        <end position="108"/>
    </location>
</feature>
<evidence type="ECO:0000313" key="3">
    <source>
        <dbReference type="Proteomes" id="UP000498980"/>
    </source>
</evidence>
<keyword evidence="3" id="KW-1185">Reference proteome</keyword>
<dbReference type="EMBL" id="BLWC01000001">
    <property type="protein sequence ID" value="GFM99645.1"/>
    <property type="molecule type" value="Genomic_DNA"/>
</dbReference>
<proteinExistence type="predicted"/>
<gene>
    <name evidence="2" type="ORF">Sfulv_44560</name>
</gene>
<sequence>MVEGEAEVPDGVPDPVGECGECRGVGAAVVQEQEVEVAARGELAAAVSAHGDEGRAPDARVLGGGGEERVQPAVRQRGEGGTARRPGPRLLLEEAQPGRRVAAGSRFL</sequence>
<dbReference type="AlphaFoldDB" id="A0A7J0CAS6"/>
<protein>
    <submittedName>
        <fullName evidence="2">Uncharacterized protein</fullName>
    </submittedName>
</protein>
<reference evidence="2 3" key="1">
    <citation type="submission" date="2020-05" db="EMBL/GenBank/DDBJ databases">
        <title>Whole genome shotgun sequence of Streptomyces fulvorobeus NBRC 15897.</title>
        <authorList>
            <person name="Komaki H."/>
            <person name="Tamura T."/>
        </authorList>
    </citation>
    <scope>NUCLEOTIDE SEQUENCE [LARGE SCALE GENOMIC DNA]</scope>
    <source>
        <strain evidence="2 3">NBRC 15897</strain>
    </source>
</reference>
<accession>A0A7J0CAS6</accession>
<name>A0A7J0CAS6_9ACTN</name>
<evidence type="ECO:0000313" key="2">
    <source>
        <dbReference type="EMBL" id="GFM99645.1"/>
    </source>
</evidence>
<comment type="caution">
    <text evidence="2">The sequence shown here is derived from an EMBL/GenBank/DDBJ whole genome shotgun (WGS) entry which is preliminary data.</text>
</comment>
<dbReference type="Proteomes" id="UP000498980">
    <property type="component" value="Unassembled WGS sequence"/>
</dbReference>